<dbReference type="Gene3D" id="2.60.40.10">
    <property type="entry name" value="Immunoglobulins"/>
    <property type="match status" value="1"/>
</dbReference>
<dbReference type="AlphaFoldDB" id="A0A6J8BK82"/>
<keyword evidence="4" id="KW-1185">Reference proteome</keyword>
<protein>
    <submittedName>
        <fullName evidence="3">CADM2</fullName>
    </submittedName>
</protein>
<dbReference type="InterPro" id="IPR013162">
    <property type="entry name" value="CD80_C2-set"/>
</dbReference>
<keyword evidence="1" id="KW-1015">Disulfide bond</keyword>
<evidence type="ECO:0000256" key="1">
    <source>
        <dbReference type="ARBA" id="ARBA00023157"/>
    </source>
</evidence>
<gene>
    <name evidence="3" type="ORF">MCOR_19770</name>
</gene>
<dbReference type="Proteomes" id="UP000507470">
    <property type="component" value="Unassembled WGS sequence"/>
</dbReference>
<proteinExistence type="predicted"/>
<dbReference type="EMBL" id="CACVKT020003486">
    <property type="protein sequence ID" value="CAC5384092.1"/>
    <property type="molecule type" value="Genomic_DNA"/>
</dbReference>
<dbReference type="PROSITE" id="PS50835">
    <property type="entry name" value="IG_LIKE"/>
    <property type="match status" value="1"/>
</dbReference>
<dbReference type="InterPro" id="IPR013783">
    <property type="entry name" value="Ig-like_fold"/>
</dbReference>
<evidence type="ECO:0000313" key="3">
    <source>
        <dbReference type="EMBL" id="CAC5384092.1"/>
    </source>
</evidence>
<sequence>MNISITVSNEQNILTINKQYDYVFVGDRPEYTCSVNENVNFLKEHSLRWERIQRDGSQSIISQLSTVQPGLESEFFVKSNATDNGVYFCLIFSQELFKGMEFQVGDTRREAPNASSLVLNLEEGTYTSVCKTSGSNPAASINIYLDSTELIGRTVVAAVDTKEIGPPKVYNVEKRNIIDVVPSDKDKILKCVAVLYNDSVIKEVISFKLHIYSANPTITCRNTSAFNGARHVSLTCFIKIDGVDCTDNIFWEHGETGKQYKEGGERKSYWVLCEVCLLL</sequence>
<dbReference type="OrthoDB" id="6153842at2759"/>
<accession>A0A6J8BK82</accession>
<reference evidence="3 4" key="1">
    <citation type="submission" date="2020-06" db="EMBL/GenBank/DDBJ databases">
        <authorList>
            <person name="Li R."/>
            <person name="Bekaert M."/>
        </authorList>
    </citation>
    <scope>NUCLEOTIDE SEQUENCE [LARGE SCALE GENOMIC DNA]</scope>
    <source>
        <strain evidence="4">wild</strain>
    </source>
</reference>
<evidence type="ECO:0000313" key="4">
    <source>
        <dbReference type="Proteomes" id="UP000507470"/>
    </source>
</evidence>
<dbReference type="InterPro" id="IPR007110">
    <property type="entry name" value="Ig-like_dom"/>
</dbReference>
<feature type="domain" description="Ig-like" evidence="2">
    <location>
        <begin position="26"/>
        <end position="91"/>
    </location>
</feature>
<name>A0A6J8BK82_MYTCO</name>
<dbReference type="Pfam" id="PF08205">
    <property type="entry name" value="C2-set_2"/>
    <property type="match status" value="1"/>
</dbReference>
<evidence type="ECO:0000259" key="2">
    <source>
        <dbReference type="PROSITE" id="PS50835"/>
    </source>
</evidence>
<organism evidence="3 4">
    <name type="scientific">Mytilus coruscus</name>
    <name type="common">Sea mussel</name>
    <dbReference type="NCBI Taxonomy" id="42192"/>
    <lineage>
        <taxon>Eukaryota</taxon>
        <taxon>Metazoa</taxon>
        <taxon>Spiralia</taxon>
        <taxon>Lophotrochozoa</taxon>
        <taxon>Mollusca</taxon>
        <taxon>Bivalvia</taxon>
        <taxon>Autobranchia</taxon>
        <taxon>Pteriomorphia</taxon>
        <taxon>Mytilida</taxon>
        <taxon>Mytiloidea</taxon>
        <taxon>Mytilidae</taxon>
        <taxon>Mytilinae</taxon>
        <taxon>Mytilus</taxon>
    </lineage>
</organism>